<comment type="caution">
    <text evidence="1">The sequence shown here is derived from an EMBL/GenBank/DDBJ whole genome shotgun (WGS) entry which is preliminary data.</text>
</comment>
<sequence length="172" mass="19227">MRLGVQLNQSLNNRLDSRPDPLYNYDYTNDNFAMGVTAKVGREYSRALSRRWTATAGADLATGFKYMRSHVEGTTNAGNGEIARKTSTSVDRYYQVALLPFVGVRYALHHKLYATAEATVSMAYARVKATVEGSTVGIISQQETDVITGNTRYNFVNVTFMPINQILLHYLL</sequence>
<gene>
    <name evidence="1" type="ORF">BEN48_13510</name>
</gene>
<dbReference type="EMBL" id="MDZC01000052">
    <property type="protein sequence ID" value="OGX86061.1"/>
    <property type="molecule type" value="Genomic_DNA"/>
</dbReference>
<evidence type="ECO:0000313" key="2">
    <source>
        <dbReference type="Proteomes" id="UP000177791"/>
    </source>
</evidence>
<name>A0A1G1T5A1_9BACT</name>
<evidence type="ECO:0000313" key="1">
    <source>
        <dbReference type="EMBL" id="OGX86061.1"/>
    </source>
</evidence>
<reference evidence="1 2" key="1">
    <citation type="submission" date="2016-08" db="EMBL/GenBank/DDBJ databases">
        <title>Hymenobacter coccineus sp. nov., Hymenobacter lapidarius sp. nov. and Hymenobacter glacialis sp. nov., isolated from Antarctic soil.</title>
        <authorList>
            <person name="Sedlacek I."/>
            <person name="Kralova S."/>
            <person name="Kyrova K."/>
            <person name="Maslanova I."/>
            <person name="Stankova E."/>
            <person name="Vrbovska V."/>
            <person name="Nemec M."/>
            <person name="Bartak M."/>
            <person name="Svec P."/>
            <person name="Busse H.-J."/>
            <person name="Pantucek R."/>
        </authorList>
    </citation>
    <scope>NUCLEOTIDE SEQUENCE [LARGE SCALE GENOMIC DNA]</scope>
    <source>
        <strain evidence="1 2">CCM 8648</strain>
    </source>
</reference>
<keyword evidence="2" id="KW-1185">Reference proteome</keyword>
<proteinExistence type="predicted"/>
<evidence type="ECO:0008006" key="3">
    <source>
        <dbReference type="Google" id="ProtNLM"/>
    </source>
</evidence>
<organism evidence="1 2">
    <name type="scientific">Hymenobacter glacialis</name>
    <dbReference type="NCBI Taxonomy" id="1908236"/>
    <lineage>
        <taxon>Bacteria</taxon>
        <taxon>Pseudomonadati</taxon>
        <taxon>Bacteroidota</taxon>
        <taxon>Cytophagia</taxon>
        <taxon>Cytophagales</taxon>
        <taxon>Hymenobacteraceae</taxon>
        <taxon>Hymenobacter</taxon>
    </lineage>
</organism>
<protein>
    <recommendedName>
        <fullName evidence="3">Outer membrane protein beta-barrel domain-containing protein</fullName>
    </recommendedName>
</protein>
<dbReference type="AlphaFoldDB" id="A0A1G1T5A1"/>
<dbReference type="Proteomes" id="UP000177791">
    <property type="component" value="Unassembled WGS sequence"/>
</dbReference>
<accession>A0A1G1T5A1</accession>